<evidence type="ECO:0000256" key="2">
    <source>
        <dbReference type="ARBA" id="ARBA00022679"/>
    </source>
</evidence>
<dbReference type="Proteomes" id="UP000245962">
    <property type="component" value="Unassembled WGS sequence"/>
</dbReference>
<dbReference type="InterPro" id="IPR011004">
    <property type="entry name" value="Trimer_LpxA-like_sf"/>
</dbReference>
<dbReference type="InterPro" id="IPR018357">
    <property type="entry name" value="Hexapep_transf_CS"/>
</dbReference>
<dbReference type="AlphaFoldDB" id="A0A2U0I678"/>
<evidence type="ECO:0000313" key="5">
    <source>
        <dbReference type="EMBL" id="PVW16574.1"/>
    </source>
</evidence>
<dbReference type="GO" id="GO:0016746">
    <property type="term" value="F:acyltransferase activity"/>
    <property type="evidence" value="ECO:0007669"/>
    <property type="project" value="UniProtKB-KW"/>
</dbReference>
<dbReference type="SUPFAM" id="SSF51161">
    <property type="entry name" value="Trimeric LpxA-like enzymes"/>
    <property type="match status" value="1"/>
</dbReference>
<dbReference type="OrthoDB" id="9814490at2"/>
<dbReference type="PROSITE" id="PS00101">
    <property type="entry name" value="HEXAPEP_TRANSFERASES"/>
    <property type="match status" value="1"/>
</dbReference>
<dbReference type="PANTHER" id="PTHR43300">
    <property type="entry name" value="ACETYLTRANSFERASE"/>
    <property type="match status" value="1"/>
</dbReference>
<comment type="similarity">
    <text evidence="1">Belongs to the transferase hexapeptide repeat family.</text>
</comment>
<organism evidence="5 6">
    <name type="scientific">Marixanthomonas spongiae</name>
    <dbReference type="NCBI Taxonomy" id="2174845"/>
    <lineage>
        <taxon>Bacteria</taxon>
        <taxon>Pseudomonadati</taxon>
        <taxon>Bacteroidota</taxon>
        <taxon>Flavobacteriia</taxon>
        <taxon>Flavobacteriales</taxon>
        <taxon>Flavobacteriaceae</taxon>
        <taxon>Marixanthomonas</taxon>
    </lineage>
</organism>
<accession>A0A2U0I678</accession>
<dbReference type="InterPro" id="IPR029044">
    <property type="entry name" value="Nucleotide-diphossugar_trans"/>
</dbReference>
<comment type="caution">
    <text evidence="5">The sequence shown here is derived from an EMBL/GenBank/DDBJ whole genome shotgun (WGS) entry which is preliminary data.</text>
</comment>
<keyword evidence="6" id="KW-1185">Reference proteome</keyword>
<evidence type="ECO:0000313" key="6">
    <source>
        <dbReference type="Proteomes" id="UP000245962"/>
    </source>
</evidence>
<evidence type="ECO:0000256" key="1">
    <source>
        <dbReference type="ARBA" id="ARBA00007274"/>
    </source>
</evidence>
<reference evidence="5 6" key="1">
    <citation type="submission" date="2018-04" db="EMBL/GenBank/DDBJ databases">
        <title>Marixanthomonas spongiae HN-E44 sp. nov., isolated from a marine sponge.</title>
        <authorList>
            <person name="Luo L."/>
            <person name="Zhuang L."/>
        </authorList>
    </citation>
    <scope>NUCLEOTIDE SEQUENCE [LARGE SCALE GENOMIC DNA]</scope>
    <source>
        <strain evidence="5 6">HN-E44</strain>
    </source>
</reference>
<gene>
    <name evidence="5" type="ORF">DDV96_04115</name>
</gene>
<dbReference type="InterPro" id="IPR050179">
    <property type="entry name" value="Trans_hexapeptide_repeat"/>
</dbReference>
<dbReference type="EMBL" id="QEHR01000002">
    <property type="protein sequence ID" value="PVW16574.1"/>
    <property type="molecule type" value="Genomic_DNA"/>
</dbReference>
<dbReference type="Pfam" id="PF00132">
    <property type="entry name" value="Hexapep"/>
    <property type="match status" value="1"/>
</dbReference>
<evidence type="ECO:0000256" key="4">
    <source>
        <dbReference type="ARBA" id="ARBA00023315"/>
    </source>
</evidence>
<dbReference type="CDD" id="cd03349">
    <property type="entry name" value="LbH_XAT"/>
    <property type="match status" value="1"/>
</dbReference>
<sequence>MYPHKNILPETFFFNVPLCWGWATWKESWQEFNNDPLYLWQTLQEGDLLNQLDKFGGDYLSSQLAHNISGKLDTWFIKWHASVLLKKGFTLFPSVSLVDNIGFDNSGVHNGKLIQFKNEELASKIIIEEIDIIENNEAKKIVTTFYKNLRNVSLKRKSTRFSVKKSVIYNLRKVLLKLIPELKKQKNTSNIVSKKNSYLGFNCKVYAKSRLNNTIIGNYSYIAENSTINNTIIGKFCSIGPNLICGWGIHPTKGISTSPMFYSNLKQNGMSLSPENKIKEHLPIIIGNDVFIGANVTILDGVTIGDGAVIGAGAVVSKNIPPYAIAVGCPINIINYRFEKEIIDKLIKIQWWDFNIDKLKIVEEYLFNIDDFIELYRN</sequence>
<dbReference type="Gene3D" id="2.160.10.10">
    <property type="entry name" value="Hexapeptide repeat proteins"/>
    <property type="match status" value="1"/>
</dbReference>
<keyword evidence="4" id="KW-0012">Acyltransferase</keyword>
<dbReference type="InterPro" id="IPR001451">
    <property type="entry name" value="Hexapep"/>
</dbReference>
<name>A0A2U0I678_9FLAO</name>
<protein>
    <submittedName>
        <fullName evidence="5">Uncharacterized protein</fullName>
    </submittedName>
</protein>
<keyword evidence="2" id="KW-0808">Transferase</keyword>
<keyword evidence="3" id="KW-0677">Repeat</keyword>
<dbReference type="PANTHER" id="PTHR43300:SF11">
    <property type="entry name" value="ACETYLTRANSFERASE RV3034C-RELATED"/>
    <property type="match status" value="1"/>
</dbReference>
<proteinExistence type="inferred from homology"/>
<evidence type="ECO:0000256" key="3">
    <source>
        <dbReference type="ARBA" id="ARBA00022737"/>
    </source>
</evidence>
<dbReference type="Gene3D" id="3.90.550.10">
    <property type="entry name" value="Spore Coat Polysaccharide Biosynthesis Protein SpsA, Chain A"/>
    <property type="match status" value="1"/>
</dbReference>